<protein>
    <recommendedName>
        <fullName evidence="6">Flagellar P-ring protein</fullName>
    </recommendedName>
    <alternativeName>
        <fullName evidence="6">Basal body P-ring protein</fullName>
    </alternativeName>
</protein>
<dbReference type="InterPro" id="IPR001782">
    <property type="entry name" value="Flag_FlgI"/>
</dbReference>
<comment type="caution">
    <text evidence="7">The sequence shown here is derived from an EMBL/GenBank/DDBJ whole genome shotgun (WGS) entry which is preliminary data.</text>
</comment>
<comment type="subcellular location">
    <subcellularLocation>
        <location evidence="2 6">Bacterial flagellum basal body</location>
    </subcellularLocation>
</comment>
<dbReference type="Proteomes" id="UP000029994">
    <property type="component" value="Unassembled WGS sequence"/>
</dbReference>
<evidence type="ECO:0000313" key="7">
    <source>
        <dbReference type="EMBL" id="KGK10641.1"/>
    </source>
</evidence>
<reference evidence="7 8" key="1">
    <citation type="submission" date="2014-04" db="EMBL/GenBank/DDBJ databases">
        <title>Genome sequencing of Vibrio navarrensis strains.</title>
        <authorList>
            <person name="Gladney L.M."/>
            <person name="Katz L.S."/>
            <person name="Marino-Ramirez L."/>
            <person name="Jordan I.K."/>
        </authorList>
    </citation>
    <scope>NUCLEOTIDE SEQUENCE [LARGE SCALE GENOMIC DNA]</scope>
    <source>
        <strain evidence="7 8">ATCC 51183</strain>
    </source>
</reference>
<dbReference type="PANTHER" id="PTHR30381:SF0">
    <property type="entry name" value="FLAGELLAR P-RING PROTEIN"/>
    <property type="match status" value="1"/>
</dbReference>
<dbReference type="GO" id="GO:0030288">
    <property type="term" value="C:outer membrane-bounded periplasmic space"/>
    <property type="evidence" value="ECO:0007669"/>
    <property type="project" value="InterPro"/>
</dbReference>
<dbReference type="GO" id="GO:0071973">
    <property type="term" value="P:bacterial-type flagellum-dependent cell motility"/>
    <property type="evidence" value="ECO:0007669"/>
    <property type="project" value="InterPro"/>
</dbReference>
<dbReference type="eggNOG" id="COG1706">
    <property type="taxonomic scope" value="Bacteria"/>
</dbReference>
<dbReference type="NCBIfam" id="NF003676">
    <property type="entry name" value="PRK05303.1"/>
    <property type="match status" value="1"/>
</dbReference>
<evidence type="ECO:0000313" key="8">
    <source>
        <dbReference type="Proteomes" id="UP000029994"/>
    </source>
</evidence>
<dbReference type="STRING" id="29495.EA26_04735"/>
<keyword evidence="7" id="KW-0966">Cell projection</keyword>
<dbReference type="GO" id="GO:0009428">
    <property type="term" value="C:bacterial-type flagellum basal body, distal rod, P ring"/>
    <property type="evidence" value="ECO:0007669"/>
    <property type="project" value="InterPro"/>
</dbReference>
<dbReference type="PRINTS" id="PR01010">
    <property type="entry name" value="FLGPRINGFLGI"/>
</dbReference>
<evidence type="ECO:0000256" key="4">
    <source>
        <dbReference type="ARBA" id="ARBA00022729"/>
    </source>
</evidence>
<feature type="signal peptide" evidence="6">
    <location>
        <begin position="1"/>
        <end position="20"/>
    </location>
</feature>
<accession>A0A099M116</accession>
<comment type="function">
    <text evidence="1 6">Assembles around the rod to form the L-ring and probably protects the motor/basal body from shearing forces during rotation.</text>
</comment>
<dbReference type="RefSeq" id="WP_039424634.1">
    <property type="nucleotide sequence ID" value="NZ_CP035680.1"/>
</dbReference>
<dbReference type="GeneID" id="43682506"/>
<keyword evidence="4 6" id="KW-0732">Signal</keyword>
<proteinExistence type="inferred from homology"/>
<evidence type="ECO:0000256" key="2">
    <source>
        <dbReference type="ARBA" id="ARBA00004117"/>
    </source>
</evidence>
<dbReference type="Pfam" id="PF02119">
    <property type="entry name" value="FlgI"/>
    <property type="match status" value="1"/>
</dbReference>
<dbReference type="AlphaFoldDB" id="A0A099M116"/>
<name>A0A099M116_9VIBR</name>
<feature type="chain" id="PRO_5008983533" description="Flagellar P-ring protein" evidence="6">
    <location>
        <begin position="21"/>
        <end position="363"/>
    </location>
</feature>
<dbReference type="GO" id="GO:0005198">
    <property type="term" value="F:structural molecule activity"/>
    <property type="evidence" value="ECO:0007669"/>
    <property type="project" value="InterPro"/>
</dbReference>
<keyword evidence="8" id="KW-1185">Reference proteome</keyword>
<sequence length="363" mass="37962" precursor="true">MKKFTLILISLFMTVTSAQAARIKDVSQVAGVRSNQLVGYGLVSGLPGTGESTPFTEQSFNAMLQNFGIQLPAGTKPKIKNVAAVMVTAELPPFSKPGQQIDITVSSIGSAKSLRGGTLLQTFLKGLDGQVYAVAQGNLVVSGFSAEGADGSKIVGNNPTVGIISSGAMVEREVPTPFGRGDFITFNLLESDFTTAQRMADAVNNFLGPQMASAVDATSVRVRAPRDISQRVAFLSAIENLEFDPADGAAKIIVNSRTGTIVVGKHVRLKPAAVTHGGMTVAIKENLSVSQPNSFAGGETVVVPNSDISVTEEEGKMFKFEPGLTLDDLVRAVNQVGAAPSDLMAILQALKQAGAIEGQLIII</sequence>
<evidence type="ECO:0000256" key="6">
    <source>
        <dbReference type="HAMAP-Rule" id="MF_00416"/>
    </source>
</evidence>
<gene>
    <name evidence="6" type="primary">flgI</name>
    <name evidence="7" type="ORF">EA26_04735</name>
</gene>
<organism evidence="7 8">
    <name type="scientific">Vibrio navarrensis</name>
    <dbReference type="NCBI Taxonomy" id="29495"/>
    <lineage>
        <taxon>Bacteria</taxon>
        <taxon>Pseudomonadati</taxon>
        <taxon>Pseudomonadota</taxon>
        <taxon>Gammaproteobacteria</taxon>
        <taxon>Vibrionales</taxon>
        <taxon>Vibrionaceae</taxon>
        <taxon>Vibrio</taxon>
    </lineage>
</organism>
<comment type="similarity">
    <text evidence="3 6">Belongs to the FlgI family.</text>
</comment>
<keyword evidence="7" id="KW-0282">Flagellum</keyword>
<dbReference type="EMBL" id="JMCG01000001">
    <property type="protein sequence ID" value="KGK10641.1"/>
    <property type="molecule type" value="Genomic_DNA"/>
</dbReference>
<keyword evidence="5 6" id="KW-0975">Bacterial flagellum</keyword>
<evidence type="ECO:0000256" key="5">
    <source>
        <dbReference type="ARBA" id="ARBA00023143"/>
    </source>
</evidence>
<evidence type="ECO:0000256" key="1">
    <source>
        <dbReference type="ARBA" id="ARBA00002591"/>
    </source>
</evidence>
<dbReference type="PANTHER" id="PTHR30381">
    <property type="entry name" value="FLAGELLAR P-RING PERIPLASMIC PROTEIN FLGI"/>
    <property type="match status" value="1"/>
</dbReference>
<dbReference type="HAMAP" id="MF_00416">
    <property type="entry name" value="FlgI"/>
    <property type="match status" value="1"/>
</dbReference>
<comment type="subunit">
    <text evidence="6">The basal body constitutes a major portion of the flagellar organelle and consists of four rings (L,P,S, and M) mounted on a central rod.</text>
</comment>
<keyword evidence="7" id="KW-0969">Cilium</keyword>
<evidence type="ECO:0000256" key="3">
    <source>
        <dbReference type="ARBA" id="ARBA00008994"/>
    </source>
</evidence>